<protein>
    <submittedName>
        <fullName evidence="2 3">Phage-associated protein</fullName>
    </submittedName>
</protein>
<dbReference type="Pfam" id="PF13274">
    <property type="entry name" value="SocA_Panacea"/>
    <property type="match status" value="1"/>
</dbReference>
<dbReference type="AlphaFoldDB" id="A0A8B4Q8E9"/>
<accession>A0A8B4Q8E9</accession>
<proteinExistence type="predicted"/>
<evidence type="ECO:0000313" key="4">
    <source>
        <dbReference type="Proteomes" id="UP000254330"/>
    </source>
</evidence>
<sequence length="353" mass="41253">MFKQDKFELIKLPENLFCTSCRKEISECRTYFEDAEVNYEDFSIAYEEKVAECPICNTVLYIPEIEKENNEAFQNAVLAFKKAQYSKDSVLPMIDQILLRYKIGKKPLSLILGWGESTIARYYQDDSTISPLYAQQLEKILESPTEFEHFLEMNQSLITPIAYKKSRKALNDLLQKSSSTNTSSKINSVCVYILMRSKDTTPLALQKLLYYTQNFYKVFKGEFLFEEDCEAWIHGPVYKEVYDQFKEYQYNPINGRNVADEFESIELSYNEMEILDQVIKHFGCYSGSMLKNMTHLEKPWIEARGELAPDRPSQHILTKESMADYFAEVQSKYKLLNTGDIADYSRDLFNKIQ</sequence>
<evidence type="ECO:0000313" key="3">
    <source>
        <dbReference type="EMBL" id="TDR38648.1"/>
    </source>
</evidence>
<reference evidence="3 5" key="2">
    <citation type="submission" date="2019-03" db="EMBL/GenBank/DDBJ databases">
        <title>Genomic Encyclopedia of Type Strains, Phase IV (KMG-IV): sequencing the most valuable type-strain genomes for metagenomic binning, comparative biology and taxonomic classification.</title>
        <authorList>
            <person name="Goeker M."/>
        </authorList>
    </citation>
    <scope>NUCLEOTIDE SEQUENCE [LARGE SCALE GENOMIC DNA]</scope>
    <source>
        <strain evidence="3 5">DSM 20580</strain>
    </source>
</reference>
<dbReference type="OrthoDB" id="9799173at2"/>
<keyword evidence="5" id="KW-1185">Reference proteome</keyword>
<dbReference type="Proteomes" id="UP000254330">
    <property type="component" value="Unassembled WGS sequence"/>
</dbReference>
<organism evidence="2 4">
    <name type="scientific">Kurthia zopfii</name>
    <dbReference type="NCBI Taxonomy" id="1650"/>
    <lineage>
        <taxon>Bacteria</taxon>
        <taxon>Bacillati</taxon>
        <taxon>Bacillota</taxon>
        <taxon>Bacilli</taxon>
        <taxon>Bacillales</taxon>
        <taxon>Caryophanaceae</taxon>
        <taxon>Kurthia</taxon>
    </lineage>
</organism>
<evidence type="ECO:0000313" key="2">
    <source>
        <dbReference type="EMBL" id="STX08745.1"/>
    </source>
</evidence>
<dbReference type="EMBL" id="SNZG01000015">
    <property type="protein sequence ID" value="TDR38648.1"/>
    <property type="molecule type" value="Genomic_DNA"/>
</dbReference>
<dbReference type="InterPro" id="IPR025272">
    <property type="entry name" value="SocA_Panacea"/>
</dbReference>
<comment type="caution">
    <text evidence="2">The sequence shown here is derived from an EMBL/GenBank/DDBJ whole genome shotgun (WGS) entry which is preliminary data.</text>
</comment>
<reference evidence="2 4" key="1">
    <citation type="submission" date="2018-06" db="EMBL/GenBank/DDBJ databases">
        <authorList>
            <consortium name="Pathogen Informatics"/>
            <person name="Doyle S."/>
        </authorList>
    </citation>
    <scope>NUCLEOTIDE SEQUENCE [LARGE SCALE GENOMIC DNA]</scope>
    <source>
        <strain evidence="2 4">NCTC10597</strain>
    </source>
</reference>
<evidence type="ECO:0000313" key="5">
    <source>
        <dbReference type="Proteomes" id="UP000294641"/>
    </source>
</evidence>
<evidence type="ECO:0000259" key="1">
    <source>
        <dbReference type="Pfam" id="PF13274"/>
    </source>
</evidence>
<feature type="domain" description="Antitoxin SocA-like Panacea" evidence="1">
    <location>
        <begin position="205"/>
        <end position="300"/>
    </location>
</feature>
<name>A0A8B4Q8E9_9BACL</name>
<dbReference type="EMBL" id="UGNP01000001">
    <property type="protein sequence ID" value="STX08745.1"/>
    <property type="molecule type" value="Genomic_DNA"/>
</dbReference>
<dbReference type="RefSeq" id="WP_109349501.1">
    <property type="nucleotide sequence ID" value="NZ_QFVS01000014.1"/>
</dbReference>
<gene>
    <name evidence="3" type="ORF">DFR61_11523</name>
    <name evidence="2" type="ORF">NCTC10597_00411</name>
</gene>
<dbReference type="Proteomes" id="UP000294641">
    <property type="component" value="Unassembled WGS sequence"/>
</dbReference>